<dbReference type="InterPro" id="IPR056948">
    <property type="entry name" value="PNGaseA_N"/>
</dbReference>
<gene>
    <name evidence="2" type="ORF">BJ508DRAFT_241126</name>
</gene>
<proteinExistence type="predicted"/>
<dbReference type="Proteomes" id="UP000275078">
    <property type="component" value="Unassembled WGS sequence"/>
</dbReference>
<sequence>MTDESKLELGEPLLAEEGGRSEWNSTNDGKRRAKRSTSLLRKLLRGFSVEGVCRFCLLVSLICFFTASVLKPFLGRTTPLHYVEASVDVRDYDLEVMELDVPIRKSDFIDPGRETDTECSQLLVKHVFGWSYGKPYVGPYVPPSCNFTHVYLNVSTTSKGRQFDRLWHLFLDDVEIWRSSTAEPTQSGINFHHTKDMTLFTNLLKKPGKLLMDLGNLLDEKYTGSFDVTMTATYYTPPLASLNVPNPPAYVFPISKRLSEKEQPSHFHLPADRALSSVSFNPKHKAAITLPATTSHVILSLSASGNAEEEFWYQNVPSDLTKTFPDMTLAGHTGHREIQVLINGNLIAAVNPFVNIFTGGINPGLWRPVVSIDTYDVGEVDIDITPFLPRILETFHSGKAANIEIKVVGYNNGHRPSISTDWLVSGRLLVWAHDDPDLLLHSGWMDSTTHTSSLDVTHKLGRKNASLSTTVLSKRTISQSTTLVWGSSTRKPITQRYDYSTSSYVTNINYLTAKGFNQSTSHALNSVTTNTISRPGFAGCEAKFEAITYELLGISSNYTIDSPSQGDFGIDAAVSHLHCFSGWNRPSVADWWLYNSNTFSCTEEGVVVKAPKAPTLQRKTDGTAHYFAPASAGNKPAQMRSSGTAKTTLERGVPVHKEAPARYAREVKTIGLQVVEDEVTSDNMARMSVTDWQASPSAFVDEAFGVEDVLRKARGTRLESVMKIWKERGWWRGVLREWAEGWV</sequence>
<dbReference type="STRING" id="1160509.A0A3N4I0A2"/>
<dbReference type="EMBL" id="ML119706">
    <property type="protein sequence ID" value="RPA78816.1"/>
    <property type="molecule type" value="Genomic_DNA"/>
</dbReference>
<dbReference type="InterPro" id="IPR021102">
    <property type="entry name" value="PNGase_A"/>
</dbReference>
<organism evidence="2 3">
    <name type="scientific">Ascobolus immersus RN42</name>
    <dbReference type="NCBI Taxonomy" id="1160509"/>
    <lineage>
        <taxon>Eukaryota</taxon>
        <taxon>Fungi</taxon>
        <taxon>Dikarya</taxon>
        <taxon>Ascomycota</taxon>
        <taxon>Pezizomycotina</taxon>
        <taxon>Pezizomycetes</taxon>
        <taxon>Pezizales</taxon>
        <taxon>Ascobolaceae</taxon>
        <taxon>Ascobolus</taxon>
    </lineage>
</organism>
<protein>
    <recommendedName>
        <fullName evidence="1">Peptide N-acetyl-beta-D-glucosaminyl asparaginase amidase A N-terminal domain-containing protein</fullName>
    </recommendedName>
</protein>
<accession>A0A3N4I0A2</accession>
<reference evidence="2 3" key="1">
    <citation type="journal article" date="2018" name="Nat. Ecol. Evol.">
        <title>Pezizomycetes genomes reveal the molecular basis of ectomycorrhizal truffle lifestyle.</title>
        <authorList>
            <person name="Murat C."/>
            <person name="Payen T."/>
            <person name="Noel B."/>
            <person name="Kuo A."/>
            <person name="Morin E."/>
            <person name="Chen J."/>
            <person name="Kohler A."/>
            <person name="Krizsan K."/>
            <person name="Balestrini R."/>
            <person name="Da Silva C."/>
            <person name="Montanini B."/>
            <person name="Hainaut M."/>
            <person name="Levati E."/>
            <person name="Barry K.W."/>
            <person name="Belfiori B."/>
            <person name="Cichocki N."/>
            <person name="Clum A."/>
            <person name="Dockter R.B."/>
            <person name="Fauchery L."/>
            <person name="Guy J."/>
            <person name="Iotti M."/>
            <person name="Le Tacon F."/>
            <person name="Lindquist E.A."/>
            <person name="Lipzen A."/>
            <person name="Malagnac F."/>
            <person name="Mello A."/>
            <person name="Molinier V."/>
            <person name="Miyauchi S."/>
            <person name="Poulain J."/>
            <person name="Riccioni C."/>
            <person name="Rubini A."/>
            <person name="Sitrit Y."/>
            <person name="Splivallo R."/>
            <person name="Traeger S."/>
            <person name="Wang M."/>
            <person name="Zifcakova L."/>
            <person name="Wipf D."/>
            <person name="Zambonelli A."/>
            <person name="Paolocci F."/>
            <person name="Nowrousian M."/>
            <person name="Ottonello S."/>
            <person name="Baldrian P."/>
            <person name="Spatafora J.W."/>
            <person name="Henrissat B."/>
            <person name="Nagy L.G."/>
            <person name="Aury J.M."/>
            <person name="Wincker P."/>
            <person name="Grigoriev I.V."/>
            <person name="Bonfante P."/>
            <person name="Martin F.M."/>
        </authorList>
    </citation>
    <scope>NUCLEOTIDE SEQUENCE [LARGE SCALE GENOMIC DNA]</scope>
    <source>
        <strain evidence="2 3">RN42</strain>
    </source>
</reference>
<evidence type="ECO:0000259" key="1">
    <source>
        <dbReference type="Pfam" id="PF12222"/>
    </source>
</evidence>
<keyword evidence="3" id="KW-1185">Reference proteome</keyword>
<evidence type="ECO:0000313" key="3">
    <source>
        <dbReference type="Proteomes" id="UP000275078"/>
    </source>
</evidence>
<dbReference type="AlphaFoldDB" id="A0A3N4I0A2"/>
<dbReference type="Pfam" id="PF12222">
    <property type="entry name" value="PNGaseA"/>
    <property type="match status" value="1"/>
</dbReference>
<feature type="domain" description="Peptide N-acetyl-beta-D-glucosaminyl asparaginase amidase A N-terminal" evidence="1">
    <location>
        <begin position="114"/>
        <end position="435"/>
    </location>
</feature>
<dbReference type="OrthoDB" id="1612078at2759"/>
<evidence type="ECO:0000313" key="2">
    <source>
        <dbReference type="EMBL" id="RPA78816.1"/>
    </source>
</evidence>
<name>A0A3N4I0A2_ASCIM</name>
<dbReference type="PANTHER" id="PTHR31104">
    <property type="entry name" value="PEPTIDE-N4-(N-ACETYL-BETA-GLUCOSAMINYL)ASPARAGINE AMIDASE A PROTEIN"/>
    <property type="match status" value="1"/>
</dbReference>